<reference evidence="2" key="1">
    <citation type="submission" date="2016-11" db="UniProtKB">
        <authorList>
            <consortium name="WormBaseParasite"/>
        </authorList>
    </citation>
    <scope>IDENTIFICATION</scope>
</reference>
<dbReference type="InterPro" id="IPR046350">
    <property type="entry name" value="Cystatin_sf"/>
</dbReference>
<evidence type="ECO:0000313" key="1">
    <source>
        <dbReference type="Proteomes" id="UP000095282"/>
    </source>
</evidence>
<dbReference type="WBParaSite" id="Csp11.Scaffold630.g19592.t1">
    <property type="protein sequence ID" value="Csp11.Scaffold630.g19592.t1"/>
    <property type="gene ID" value="Csp11.Scaffold630.g19592"/>
</dbReference>
<name>A0A1I7UUW9_9PELO</name>
<dbReference type="Proteomes" id="UP000095282">
    <property type="component" value="Unplaced"/>
</dbReference>
<dbReference type="AlphaFoldDB" id="A0A1I7UUW9"/>
<accession>A0A1I7UUW9</accession>
<evidence type="ECO:0000313" key="2">
    <source>
        <dbReference type="WBParaSite" id="Csp11.Scaffold630.g19592.t1"/>
    </source>
</evidence>
<proteinExistence type="predicted"/>
<protein>
    <submittedName>
        <fullName evidence="2">COesterase domain-containing protein</fullName>
    </submittedName>
</protein>
<dbReference type="SUPFAM" id="SSF54403">
    <property type="entry name" value="Cystatin/monellin"/>
    <property type="match status" value="1"/>
</dbReference>
<keyword evidence="1" id="KW-1185">Reference proteome</keyword>
<organism evidence="1 2">
    <name type="scientific">Caenorhabditis tropicalis</name>
    <dbReference type="NCBI Taxonomy" id="1561998"/>
    <lineage>
        <taxon>Eukaryota</taxon>
        <taxon>Metazoa</taxon>
        <taxon>Ecdysozoa</taxon>
        <taxon>Nematoda</taxon>
        <taxon>Chromadorea</taxon>
        <taxon>Rhabditida</taxon>
        <taxon>Rhabditina</taxon>
        <taxon>Rhabditomorpha</taxon>
        <taxon>Rhabditoidea</taxon>
        <taxon>Rhabditidae</taxon>
        <taxon>Peloderinae</taxon>
        <taxon>Caenorhabditis</taxon>
    </lineage>
</organism>
<sequence length="127" mass="14404">MGKPVYTNLTASDPLYTELAWKSVPEVNGRYYTGENYLVPVKVLDARTSNEVLGLQVAFVESTCSRRVAEVTKDKCPVNRDGYRSVWDVIVKKIAYFNEPKFNYRFSASPITGADFSKDFEAIFKTL</sequence>